<keyword evidence="7" id="KW-1185">Reference proteome</keyword>
<dbReference type="Gene3D" id="3.40.30.10">
    <property type="entry name" value="Glutaredoxin"/>
    <property type="match status" value="1"/>
</dbReference>
<dbReference type="SUPFAM" id="SSF52833">
    <property type="entry name" value="Thioredoxin-like"/>
    <property type="match status" value="1"/>
</dbReference>
<evidence type="ECO:0000256" key="5">
    <source>
        <dbReference type="SAM" id="SignalP"/>
    </source>
</evidence>
<dbReference type="Proteomes" id="UP001589813">
    <property type="component" value="Unassembled WGS sequence"/>
</dbReference>
<dbReference type="PANTHER" id="PTHR11592:SF44">
    <property type="entry name" value="GLUTATHIONE PEROXIDASE"/>
    <property type="match status" value="1"/>
</dbReference>
<dbReference type="CDD" id="cd00340">
    <property type="entry name" value="GSH_Peroxidase"/>
    <property type="match status" value="1"/>
</dbReference>
<feature type="chain" id="PRO_5047380569" description="Glutathione peroxidase" evidence="5">
    <location>
        <begin position="25"/>
        <end position="185"/>
    </location>
</feature>
<dbReference type="PROSITE" id="PS00460">
    <property type="entry name" value="GLUTATHIONE_PEROXID_1"/>
    <property type="match status" value="1"/>
</dbReference>
<accession>A0ABV6BHZ0</accession>
<keyword evidence="3 4" id="KW-0560">Oxidoreductase</keyword>
<evidence type="ECO:0000256" key="3">
    <source>
        <dbReference type="ARBA" id="ARBA00023002"/>
    </source>
</evidence>
<evidence type="ECO:0000256" key="4">
    <source>
        <dbReference type="RuleBase" id="RU000499"/>
    </source>
</evidence>
<dbReference type="PANTHER" id="PTHR11592">
    <property type="entry name" value="GLUTATHIONE PEROXIDASE"/>
    <property type="match status" value="1"/>
</dbReference>
<dbReference type="PIRSF" id="PIRSF000303">
    <property type="entry name" value="Glutathion_perox"/>
    <property type="match status" value="1"/>
</dbReference>
<dbReference type="PROSITE" id="PS51355">
    <property type="entry name" value="GLUTATHIONE_PEROXID_3"/>
    <property type="match status" value="1"/>
</dbReference>
<name>A0ABV6BHZ0_9GAMM</name>
<reference evidence="6 7" key="1">
    <citation type="submission" date="2024-09" db="EMBL/GenBank/DDBJ databases">
        <authorList>
            <person name="Sun Q."/>
            <person name="Mori K."/>
        </authorList>
    </citation>
    <scope>NUCLEOTIDE SEQUENCE [LARGE SCALE GENOMIC DNA]</scope>
    <source>
        <strain evidence="6 7">KCTC 23315</strain>
    </source>
</reference>
<dbReference type="InterPro" id="IPR029759">
    <property type="entry name" value="GPX_AS"/>
</dbReference>
<feature type="signal peptide" evidence="5">
    <location>
        <begin position="1"/>
        <end position="24"/>
    </location>
</feature>
<dbReference type="InterPro" id="IPR000889">
    <property type="entry name" value="Glutathione_peroxidase"/>
</dbReference>
<dbReference type="RefSeq" id="WP_377248374.1">
    <property type="nucleotide sequence ID" value="NZ_JBHLXP010000005.1"/>
</dbReference>
<dbReference type="InterPro" id="IPR036249">
    <property type="entry name" value="Thioredoxin-like_sf"/>
</dbReference>
<proteinExistence type="inferred from homology"/>
<keyword evidence="5" id="KW-0732">Signal</keyword>
<protein>
    <recommendedName>
        <fullName evidence="4">Glutathione peroxidase</fullName>
    </recommendedName>
</protein>
<comment type="similarity">
    <text evidence="1 4">Belongs to the glutathione peroxidase family.</text>
</comment>
<sequence>MRALKLVSLFSLFGLSLVSGQAAAAQCGDVLNHSMQQLRTKETVDLCESYQDKTLLIVNTASKCGFTPQFKALQALSEKYASKGLVVLGFPSDDFMQEHNDEAKTAEVCYINYGVKFPMFSTSPVRGDDANPVFKALIAKTGEKPSWNFNKYLVSKGETTVKHFGSKVSPDDPAFIAEVEKMLAQ</sequence>
<dbReference type="PRINTS" id="PR01011">
    <property type="entry name" value="GLUTPROXDASE"/>
</dbReference>
<dbReference type="Pfam" id="PF00255">
    <property type="entry name" value="GSHPx"/>
    <property type="match status" value="1"/>
</dbReference>
<evidence type="ECO:0000256" key="2">
    <source>
        <dbReference type="ARBA" id="ARBA00022559"/>
    </source>
</evidence>
<comment type="caution">
    <text evidence="6">The sequence shown here is derived from an EMBL/GenBank/DDBJ whole genome shotgun (WGS) entry which is preliminary data.</text>
</comment>
<dbReference type="GO" id="GO:0004601">
    <property type="term" value="F:peroxidase activity"/>
    <property type="evidence" value="ECO:0007669"/>
    <property type="project" value="UniProtKB-KW"/>
</dbReference>
<gene>
    <name evidence="6" type="ORF">ACFFJP_19590</name>
</gene>
<evidence type="ECO:0000256" key="1">
    <source>
        <dbReference type="ARBA" id="ARBA00006926"/>
    </source>
</evidence>
<organism evidence="6 7">
    <name type="scientific">Rheinheimera tilapiae</name>
    <dbReference type="NCBI Taxonomy" id="875043"/>
    <lineage>
        <taxon>Bacteria</taxon>
        <taxon>Pseudomonadati</taxon>
        <taxon>Pseudomonadota</taxon>
        <taxon>Gammaproteobacteria</taxon>
        <taxon>Chromatiales</taxon>
        <taxon>Chromatiaceae</taxon>
        <taxon>Rheinheimera</taxon>
    </lineage>
</organism>
<evidence type="ECO:0000313" key="7">
    <source>
        <dbReference type="Proteomes" id="UP001589813"/>
    </source>
</evidence>
<dbReference type="EMBL" id="JBHLXP010000005">
    <property type="protein sequence ID" value="MFC0050495.1"/>
    <property type="molecule type" value="Genomic_DNA"/>
</dbReference>
<evidence type="ECO:0000313" key="6">
    <source>
        <dbReference type="EMBL" id="MFC0050495.1"/>
    </source>
</evidence>
<keyword evidence="2 4" id="KW-0575">Peroxidase</keyword>